<dbReference type="InterPro" id="IPR012946">
    <property type="entry name" value="X8"/>
</dbReference>
<dbReference type="Pfam" id="PF07983">
    <property type="entry name" value="X8"/>
    <property type="match status" value="1"/>
</dbReference>
<name>A0AAD6QKD5_9ROSI</name>
<sequence>MHMPSQKLKSTLLEVELKKSGSTSLEGQLDPVHQEPVGKKEARQEFRKWNRLIASCSLLFSLLHQYKSSCCPHDKRLKARTKSELFVVIMSFHFKGSDTSFLSRCHQIFPGLFIALSSPCFNVCKKQRVNLRNRCIADEQTQMMSLQSGHGSWACGEGRCRLAARFQMNQPCYIPNTNKGSRSYAFNDYYQKVCA</sequence>
<keyword evidence="4" id="KW-1185">Reference proteome</keyword>
<gene>
    <name evidence="3" type="ORF">NC653_015375</name>
</gene>
<evidence type="ECO:0000256" key="1">
    <source>
        <dbReference type="ARBA" id="ARBA00022729"/>
    </source>
</evidence>
<accession>A0AAD6QKD5</accession>
<evidence type="ECO:0000259" key="2">
    <source>
        <dbReference type="Pfam" id="PF07983"/>
    </source>
</evidence>
<dbReference type="Proteomes" id="UP001164929">
    <property type="component" value="Chromosome 6"/>
</dbReference>
<evidence type="ECO:0000313" key="3">
    <source>
        <dbReference type="EMBL" id="KAJ6992003.1"/>
    </source>
</evidence>
<protein>
    <recommendedName>
        <fullName evidence="2">X8 domain-containing protein</fullName>
    </recommendedName>
</protein>
<dbReference type="AlphaFoldDB" id="A0AAD6QKD5"/>
<dbReference type="EMBL" id="JAQIZT010000006">
    <property type="protein sequence ID" value="KAJ6992003.1"/>
    <property type="molecule type" value="Genomic_DNA"/>
</dbReference>
<evidence type="ECO:0000313" key="4">
    <source>
        <dbReference type="Proteomes" id="UP001164929"/>
    </source>
</evidence>
<organism evidence="3 4">
    <name type="scientific">Populus alba x Populus x berolinensis</name>
    <dbReference type="NCBI Taxonomy" id="444605"/>
    <lineage>
        <taxon>Eukaryota</taxon>
        <taxon>Viridiplantae</taxon>
        <taxon>Streptophyta</taxon>
        <taxon>Embryophyta</taxon>
        <taxon>Tracheophyta</taxon>
        <taxon>Spermatophyta</taxon>
        <taxon>Magnoliopsida</taxon>
        <taxon>eudicotyledons</taxon>
        <taxon>Gunneridae</taxon>
        <taxon>Pentapetalae</taxon>
        <taxon>rosids</taxon>
        <taxon>fabids</taxon>
        <taxon>Malpighiales</taxon>
        <taxon>Salicaceae</taxon>
        <taxon>Saliceae</taxon>
        <taxon>Populus</taxon>
    </lineage>
</organism>
<comment type="caution">
    <text evidence="3">The sequence shown here is derived from an EMBL/GenBank/DDBJ whole genome shotgun (WGS) entry which is preliminary data.</text>
</comment>
<proteinExistence type="predicted"/>
<keyword evidence="1" id="KW-0732">Signal</keyword>
<feature type="domain" description="X8" evidence="2">
    <location>
        <begin position="134"/>
        <end position="192"/>
    </location>
</feature>
<reference evidence="3" key="1">
    <citation type="journal article" date="2023" name="Mol. Ecol. Resour.">
        <title>Chromosome-level genome assembly of a triploid poplar Populus alba 'Berolinensis'.</title>
        <authorList>
            <person name="Chen S."/>
            <person name="Yu Y."/>
            <person name="Wang X."/>
            <person name="Wang S."/>
            <person name="Zhang T."/>
            <person name="Zhou Y."/>
            <person name="He R."/>
            <person name="Meng N."/>
            <person name="Wang Y."/>
            <person name="Liu W."/>
            <person name="Liu Z."/>
            <person name="Liu J."/>
            <person name="Guo Q."/>
            <person name="Huang H."/>
            <person name="Sederoff R.R."/>
            <person name="Wang G."/>
            <person name="Qu G."/>
            <person name="Chen S."/>
        </authorList>
    </citation>
    <scope>NUCLEOTIDE SEQUENCE</scope>
    <source>
        <strain evidence="3">SC-2020</strain>
    </source>
</reference>